<comment type="caution">
    <text evidence="1">The sequence shown here is derived from an EMBL/GenBank/DDBJ whole genome shotgun (WGS) entry which is preliminary data.</text>
</comment>
<keyword evidence="2" id="KW-1185">Reference proteome</keyword>
<sequence length="123" mass="13702">MQSVYLYHPGTGPLDIILDIHYRPVPIHSGGFLANRFQFHLIKFDGPFTDRTLPAAPPGKPIPNATAPISSAPLSKRASRLLFLRMTPTPTPPPSFCGFRFCEKGSVLLTDYRISVLWPKRAE</sequence>
<organism evidence="1 2">
    <name type="scientific">Araneus ventricosus</name>
    <name type="common">Orbweaver spider</name>
    <name type="synonym">Epeira ventricosa</name>
    <dbReference type="NCBI Taxonomy" id="182803"/>
    <lineage>
        <taxon>Eukaryota</taxon>
        <taxon>Metazoa</taxon>
        <taxon>Ecdysozoa</taxon>
        <taxon>Arthropoda</taxon>
        <taxon>Chelicerata</taxon>
        <taxon>Arachnida</taxon>
        <taxon>Araneae</taxon>
        <taxon>Araneomorphae</taxon>
        <taxon>Entelegynae</taxon>
        <taxon>Araneoidea</taxon>
        <taxon>Araneidae</taxon>
        <taxon>Araneus</taxon>
    </lineage>
</organism>
<evidence type="ECO:0000313" key="1">
    <source>
        <dbReference type="EMBL" id="GBN91896.1"/>
    </source>
</evidence>
<gene>
    <name evidence="1" type="ORF">AVEN_82221_1</name>
</gene>
<dbReference type="AlphaFoldDB" id="A0A4Y2SX70"/>
<reference evidence="1 2" key="1">
    <citation type="journal article" date="2019" name="Sci. Rep.">
        <title>Orb-weaving spider Araneus ventricosus genome elucidates the spidroin gene catalogue.</title>
        <authorList>
            <person name="Kono N."/>
            <person name="Nakamura H."/>
            <person name="Ohtoshi R."/>
            <person name="Moran D.A.P."/>
            <person name="Shinohara A."/>
            <person name="Yoshida Y."/>
            <person name="Fujiwara M."/>
            <person name="Mori M."/>
            <person name="Tomita M."/>
            <person name="Arakawa K."/>
        </authorList>
    </citation>
    <scope>NUCLEOTIDE SEQUENCE [LARGE SCALE GENOMIC DNA]</scope>
</reference>
<dbReference type="EMBL" id="BGPR01024122">
    <property type="protein sequence ID" value="GBN91896.1"/>
    <property type="molecule type" value="Genomic_DNA"/>
</dbReference>
<evidence type="ECO:0000313" key="2">
    <source>
        <dbReference type="Proteomes" id="UP000499080"/>
    </source>
</evidence>
<protein>
    <submittedName>
        <fullName evidence="1">Uncharacterized protein</fullName>
    </submittedName>
</protein>
<proteinExistence type="predicted"/>
<name>A0A4Y2SX70_ARAVE</name>
<accession>A0A4Y2SX70</accession>
<dbReference type="Proteomes" id="UP000499080">
    <property type="component" value="Unassembled WGS sequence"/>
</dbReference>